<dbReference type="SUPFAM" id="SSF74650">
    <property type="entry name" value="Galactose mutarotase-like"/>
    <property type="match status" value="1"/>
</dbReference>
<dbReference type="InterPro" id="IPR033403">
    <property type="entry name" value="DUF5110"/>
</dbReference>
<dbReference type="OrthoDB" id="176168at2"/>
<dbReference type="STRING" id="1075417.SAMN05421823_102349"/>
<dbReference type="SUPFAM" id="SSF51011">
    <property type="entry name" value="Glycosyl hydrolase domain"/>
    <property type="match status" value="1"/>
</dbReference>
<accession>A0A1G9AM58</accession>
<dbReference type="Gene3D" id="2.60.40.1760">
    <property type="entry name" value="glycosyl hydrolase (family 31)"/>
    <property type="match status" value="1"/>
</dbReference>
<evidence type="ECO:0000256" key="1">
    <source>
        <dbReference type="ARBA" id="ARBA00007806"/>
    </source>
</evidence>
<proteinExistence type="inferred from homology"/>
<dbReference type="Gene3D" id="2.60.40.1180">
    <property type="entry name" value="Golgi alpha-mannosidase II"/>
    <property type="match status" value="2"/>
</dbReference>
<dbReference type="InterPro" id="IPR037524">
    <property type="entry name" value="PA14/GLEYA"/>
</dbReference>
<dbReference type="PROSITE" id="PS51820">
    <property type="entry name" value="PA14"/>
    <property type="match status" value="1"/>
</dbReference>
<dbReference type="GO" id="GO:0005975">
    <property type="term" value="P:carbohydrate metabolic process"/>
    <property type="evidence" value="ECO:0007669"/>
    <property type="project" value="InterPro"/>
</dbReference>
<keyword evidence="2" id="KW-0326">Glycosidase</keyword>
<reference evidence="4 5" key="1">
    <citation type="submission" date="2016-10" db="EMBL/GenBank/DDBJ databases">
        <authorList>
            <person name="de Groot N.N."/>
        </authorList>
    </citation>
    <scope>NUCLEOTIDE SEQUENCE [LARGE SCALE GENOMIC DNA]</scope>
    <source>
        <strain evidence="4 5">DSM 25186</strain>
    </source>
</reference>
<keyword evidence="2 4" id="KW-0378">Hydrolase</keyword>
<dbReference type="InterPro" id="IPR013780">
    <property type="entry name" value="Glyco_hydro_b"/>
</dbReference>
<dbReference type="Gene3D" id="2.60.120.380">
    <property type="match status" value="1"/>
</dbReference>
<dbReference type="SMART" id="SM00758">
    <property type="entry name" value="PA14"/>
    <property type="match status" value="1"/>
</dbReference>
<dbReference type="Pfam" id="PF13802">
    <property type="entry name" value="Gal_mutarotas_2"/>
    <property type="match status" value="1"/>
</dbReference>
<dbReference type="AlphaFoldDB" id="A0A1G9AM58"/>
<evidence type="ECO:0000313" key="4">
    <source>
        <dbReference type="EMBL" id="SDK28422.1"/>
    </source>
</evidence>
<dbReference type="CDD" id="cd14752">
    <property type="entry name" value="GH31_N"/>
    <property type="match status" value="1"/>
</dbReference>
<dbReference type="Gene3D" id="3.20.20.80">
    <property type="entry name" value="Glycosidases"/>
    <property type="match status" value="1"/>
</dbReference>
<name>A0A1G9AM58_9BACT</name>
<organism evidence="4 5">
    <name type="scientific">Catalinimonas alkaloidigena</name>
    <dbReference type="NCBI Taxonomy" id="1075417"/>
    <lineage>
        <taxon>Bacteria</taxon>
        <taxon>Pseudomonadati</taxon>
        <taxon>Bacteroidota</taxon>
        <taxon>Cytophagia</taxon>
        <taxon>Cytophagales</taxon>
        <taxon>Catalimonadaceae</taxon>
        <taxon>Catalinimonas</taxon>
    </lineage>
</organism>
<dbReference type="GO" id="GO:0004553">
    <property type="term" value="F:hydrolase activity, hydrolyzing O-glycosyl compounds"/>
    <property type="evidence" value="ECO:0007669"/>
    <property type="project" value="InterPro"/>
</dbReference>
<gene>
    <name evidence="4" type="ORF">SAMN05421823_102349</name>
</gene>
<dbReference type="Pfam" id="PF17137">
    <property type="entry name" value="DUF5110"/>
    <property type="match status" value="1"/>
</dbReference>
<dbReference type="InterPro" id="IPR025887">
    <property type="entry name" value="Glyco_hydro_31_N_dom"/>
</dbReference>
<dbReference type="GO" id="GO:0030246">
    <property type="term" value="F:carbohydrate binding"/>
    <property type="evidence" value="ECO:0007669"/>
    <property type="project" value="InterPro"/>
</dbReference>
<dbReference type="Pfam" id="PF21365">
    <property type="entry name" value="Glyco_hydro_31_3rd"/>
    <property type="match status" value="1"/>
</dbReference>
<dbReference type="PANTHER" id="PTHR43863">
    <property type="entry name" value="HYDROLASE, PUTATIVE (AFU_ORTHOLOGUE AFUA_1G03140)-RELATED"/>
    <property type="match status" value="1"/>
</dbReference>
<dbReference type="CDD" id="cd06591">
    <property type="entry name" value="GH31_xylosidase_XylS"/>
    <property type="match status" value="1"/>
</dbReference>
<dbReference type="InterPro" id="IPR000322">
    <property type="entry name" value="Glyco_hydro_31_TIM"/>
</dbReference>
<feature type="domain" description="PA14" evidence="3">
    <location>
        <begin position="242"/>
        <end position="388"/>
    </location>
</feature>
<dbReference type="RefSeq" id="WP_089679929.1">
    <property type="nucleotide sequence ID" value="NZ_FNFO01000002.1"/>
</dbReference>
<dbReference type="PANTHER" id="PTHR43863:SF2">
    <property type="entry name" value="MALTASE-GLUCOAMYLASE"/>
    <property type="match status" value="1"/>
</dbReference>
<comment type="similarity">
    <text evidence="1 2">Belongs to the glycosyl hydrolase 31 family.</text>
</comment>
<dbReference type="InterPro" id="IPR051816">
    <property type="entry name" value="Glycosyl_Hydrolase_31"/>
</dbReference>
<dbReference type="InterPro" id="IPR048395">
    <property type="entry name" value="Glyco_hydro_31_C"/>
</dbReference>
<protein>
    <submittedName>
        <fullName evidence="4">Alpha-D-xyloside xylohydrolase</fullName>
    </submittedName>
</protein>
<evidence type="ECO:0000259" key="3">
    <source>
        <dbReference type="PROSITE" id="PS51820"/>
    </source>
</evidence>
<dbReference type="EMBL" id="FNFO01000002">
    <property type="protein sequence ID" value="SDK28422.1"/>
    <property type="molecule type" value="Genomic_DNA"/>
</dbReference>
<dbReference type="Pfam" id="PF07691">
    <property type="entry name" value="PA14"/>
    <property type="match status" value="1"/>
</dbReference>
<dbReference type="SUPFAM" id="SSF56988">
    <property type="entry name" value="Anthrax protective antigen"/>
    <property type="match status" value="1"/>
</dbReference>
<evidence type="ECO:0000256" key="2">
    <source>
        <dbReference type="RuleBase" id="RU361185"/>
    </source>
</evidence>
<evidence type="ECO:0000313" key="5">
    <source>
        <dbReference type="Proteomes" id="UP000198510"/>
    </source>
</evidence>
<sequence>MIGKLRRRPTAAAFLLYPSLLRATWTLSLLLLLFPFSSYAQVEKQSDGILLRLPSSKGNSARTLRLQWITDRIVRVTASPAATLPDPASLMVVAQTQATPDWTLDEQRQQVVLRTAALQASVNKATGEVTFRDAQGKVLLQEGGEGRQFRPVTLEGNTLYQLRQDFRTTPDEAFYGLGQPQTNLMNYQGKTVDLVQTNSQVAVPFLVSSKKYGLLWDNYSITRFGDPRPYRPLSDLRLYDKNGKAGGLTATYASKDQPDKVYTQRTEQEIDYEFLDCLDRLPKEFPMQEGLVTWEGEIAANTTGEHLFLMTVAGYVKVWINNEELVDRWREAWNPGPELFAFAMEQGKKYPLRITWDPDGGQSFLSMKWLPPRPASAQHQFSLVSEAGEQLDYYFVAGDNLDEVISGYRHLTGKAQIMPRWAMGFWQSRERYKTQEEVLSTVQEFRKRRIPLDNIVQDWSYWKEDQWGSQEFDATRFPDPKGMIAQLHGQYHTHFMISVWPKFYEGIENYRKFDEKGWLYTQNIKNRQRDWIGQGYVSTFYDAFNPEARQLFWELLSEKLFSKGVDAWWMDASEPDILSNASIEHRKSLMNPTALGSATQYFNAYPLVNAQGIYEGQRAERPNQRVFTLTRSAYAGIQRYGAATWSGDIASRFDEMARQIPGGLNFALSGLPYWTTDIGGFFVENKYDRPAPQGEALEEWRELNTRWYQFGAFCPLFRVHGQFPYREIYNIAPESHPAYQSMLYYNRLRYRLMPYLYSLTGQVYHQDYTLMRALVMDFTADPNVYNIGDQFMFGPSLLVSPVTTYKARERTLYLPAATGWYDAYTGKHQRGGQSITAEAPLERMPLFVKEGSIVPFGPDLQYTSEKPADPITLYVYTGQDAAFTLYEDEDTTYAYEQGAYATIPLEYKESTGTLTIGSRQGEFPGMLRERTFRVVWVTPNRPKGWEDNPAVDHTLTYRGTTQTLKRP</sequence>
<dbReference type="InterPro" id="IPR017853">
    <property type="entry name" value="GH"/>
</dbReference>
<dbReference type="Proteomes" id="UP000198510">
    <property type="component" value="Unassembled WGS sequence"/>
</dbReference>
<dbReference type="InterPro" id="IPR011013">
    <property type="entry name" value="Gal_mutarotase_sf_dom"/>
</dbReference>
<dbReference type="SUPFAM" id="SSF51445">
    <property type="entry name" value="(Trans)glycosidases"/>
    <property type="match status" value="1"/>
</dbReference>
<dbReference type="Pfam" id="PF01055">
    <property type="entry name" value="Glyco_hydro_31_2nd"/>
    <property type="match status" value="1"/>
</dbReference>
<dbReference type="InterPro" id="IPR011658">
    <property type="entry name" value="PA14_dom"/>
</dbReference>
<keyword evidence="5" id="KW-1185">Reference proteome</keyword>